<protein>
    <submittedName>
        <fullName evidence="6">LysR family transcriptional regulator</fullName>
    </submittedName>
</protein>
<dbReference type="PANTHER" id="PTHR30118:SF15">
    <property type="entry name" value="TRANSCRIPTIONAL REGULATORY PROTEIN"/>
    <property type="match status" value="1"/>
</dbReference>
<dbReference type="EMBL" id="JRWM01000016">
    <property type="protein sequence ID" value="KHA60657.1"/>
    <property type="molecule type" value="Genomic_DNA"/>
</dbReference>
<evidence type="ECO:0000256" key="2">
    <source>
        <dbReference type="ARBA" id="ARBA00023015"/>
    </source>
</evidence>
<dbReference type="SUPFAM" id="SSF46785">
    <property type="entry name" value="Winged helix' DNA-binding domain"/>
    <property type="match status" value="1"/>
</dbReference>
<dbReference type="Proteomes" id="UP000030520">
    <property type="component" value="Unassembled WGS sequence"/>
</dbReference>
<comment type="similarity">
    <text evidence="1">Belongs to the LysR transcriptional regulatory family.</text>
</comment>
<name>A0ABR4YCI8_9VIBR</name>
<dbReference type="InterPro" id="IPR037402">
    <property type="entry name" value="YidZ_PBP2"/>
</dbReference>
<proteinExistence type="inferred from homology"/>
<dbReference type="PANTHER" id="PTHR30118">
    <property type="entry name" value="HTH-TYPE TRANSCRIPTIONAL REGULATOR LEUO-RELATED"/>
    <property type="match status" value="1"/>
</dbReference>
<evidence type="ECO:0000259" key="5">
    <source>
        <dbReference type="PROSITE" id="PS50931"/>
    </source>
</evidence>
<evidence type="ECO:0000313" key="6">
    <source>
        <dbReference type="EMBL" id="KHA60657.1"/>
    </source>
</evidence>
<comment type="caution">
    <text evidence="6">The sequence shown here is derived from an EMBL/GenBank/DDBJ whole genome shotgun (WGS) entry which is preliminary data.</text>
</comment>
<accession>A0ABR4YCI8</accession>
<dbReference type="Pfam" id="PF03466">
    <property type="entry name" value="LysR_substrate"/>
    <property type="match status" value="1"/>
</dbReference>
<dbReference type="CDD" id="cd08417">
    <property type="entry name" value="PBP2_Nitroaromatics_like"/>
    <property type="match status" value="1"/>
</dbReference>
<dbReference type="InterPro" id="IPR036388">
    <property type="entry name" value="WH-like_DNA-bd_sf"/>
</dbReference>
<dbReference type="SUPFAM" id="SSF53850">
    <property type="entry name" value="Periplasmic binding protein-like II"/>
    <property type="match status" value="1"/>
</dbReference>
<evidence type="ECO:0000313" key="7">
    <source>
        <dbReference type="Proteomes" id="UP000030520"/>
    </source>
</evidence>
<evidence type="ECO:0000256" key="4">
    <source>
        <dbReference type="ARBA" id="ARBA00023163"/>
    </source>
</evidence>
<evidence type="ECO:0000256" key="3">
    <source>
        <dbReference type="ARBA" id="ARBA00023125"/>
    </source>
</evidence>
<organism evidence="6 7">
    <name type="scientific">Vibrio variabilis</name>
    <dbReference type="NCBI Taxonomy" id="990271"/>
    <lineage>
        <taxon>Bacteria</taxon>
        <taxon>Pseudomonadati</taxon>
        <taxon>Pseudomonadota</taxon>
        <taxon>Gammaproteobacteria</taxon>
        <taxon>Vibrionales</taxon>
        <taxon>Vibrionaceae</taxon>
        <taxon>Vibrio</taxon>
    </lineage>
</organism>
<evidence type="ECO:0000256" key="1">
    <source>
        <dbReference type="ARBA" id="ARBA00009437"/>
    </source>
</evidence>
<sequence length="311" mass="35463">MRNYKLLKALASVLETQNLTESAKQLNVTQSAMSKTLSQIRLEFSDPILIREGNRSVLTHRAKYLKLKLPQLLQQLDDLYLTEDIQPQKIERKFTIGFNAYVAPTILPQICAKMELESPNSTIECRLWQTEQFDELGESSIDLVATMAADIPENIYGKSLGQDQFVVMMCSQHPKANSEFGLQDLADAKHILVNGIIERREMVDALLSPTGKKRKVFAVVPSFLSAVESLKLTQAIMVAPAHIAAMYVERFRLVVKPLPIDLPEHDYYLLWHAKNQNDNEHKWFRELIFPQLRDNLTSAIEQGKLLLNMSQ</sequence>
<dbReference type="InterPro" id="IPR036390">
    <property type="entry name" value="WH_DNA-bd_sf"/>
</dbReference>
<dbReference type="Gene3D" id="1.10.10.10">
    <property type="entry name" value="Winged helix-like DNA-binding domain superfamily/Winged helix DNA-binding domain"/>
    <property type="match status" value="1"/>
</dbReference>
<keyword evidence="4" id="KW-0804">Transcription</keyword>
<dbReference type="InterPro" id="IPR000847">
    <property type="entry name" value="LysR_HTH_N"/>
</dbReference>
<dbReference type="InterPro" id="IPR050389">
    <property type="entry name" value="LysR-type_TF"/>
</dbReference>
<dbReference type="RefSeq" id="WP_038215110.1">
    <property type="nucleotide sequence ID" value="NZ_JRWM01000016.1"/>
</dbReference>
<keyword evidence="3" id="KW-0238">DNA-binding</keyword>
<reference evidence="6 7" key="1">
    <citation type="submission" date="2014-10" db="EMBL/GenBank/DDBJ databases">
        <title>Genome sequencing of Vibrio variabilis T01.</title>
        <authorList>
            <person name="Chan K.-G."/>
            <person name="Mohamad N.I."/>
        </authorList>
    </citation>
    <scope>NUCLEOTIDE SEQUENCE [LARGE SCALE GENOMIC DNA]</scope>
    <source>
        <strain evidence="6 7">T01</strain>
    </source>
</reference>
<keyword evidence="2" id="KW-0805">Transcription regulation</keyword>
<dbReference type="Pfam" id="PF00126">
    <property type="entry name" value="HTH_1"/>
    <property type="match status" value="1"/>
</dbReference>
<dbReference type="InterPro" id="IPR005119">
    <property type="entry name" value="LysR_subst-bd"/>
</dbReference>
<dbReference type="Gene3D" id="3.40.190.10">
    <property type="entry name" value="Periplasmic binding protein-like II"/>
    <property type="match status" value="2"/>
</dbReference>
<dbReference type="PROSITE" id="PS50931">
    <property type="entry name" value="HTH_LYSR"/>
    <property type="match status" value="1"/>
</dbReference>
<keyword evidence="7" id="KW-1185">Reference proteome</keyword>
<gene>
    <name evidence="6" type="ORF">NL53_11425</name>
</gene>
<feature type="domain" description="HTH lysR-type" evidence="5">
    <location>
        <begin position="1"/>
        <end position="59"/>
    </location>
</feature>